<evidence type="ECO:0000256" key="1">
    <source>
        <dbReference type="ARBA" id="ARBA00012513"/>
    </source>
</evidence>
<evidence type="ECO:0000313" key="8">
    <source>
        <dbReference type="Proteomes" id="UP000054248"/>
    </source>
</evidence>
<dbReference type="OrthoDB" id="248923at2759"/>
<dbReference type="PANTHER" id="PTHR48012:SF16">
    <property type="entry name" value="NON-SPECIFIC SERINE_THREONINE PROTEIN KINASE"/>
    <property type="match status" value="1"/>
</dbReference>
<keyword evidence="5" id="KW-0418">Kinase</keyword>
<sequence>MDYSVEEREFIGAVKDDWLMYSDNAADYTRMSPIGFGASSIVYQAVYHYKNSQTGKIKDMPCALKVLNLDKLAPPALRLLTRETQLMSLSKHPNVLRVRGSWMMGPQLYIAMRLMNKGSVADIIKYSFIDGVDEDVVKCVLYQALQGLNYLHINGFIHRDIKAANLLVDDDGTVLLGDLGVAVSLSDDEDAGQNGMMNAVRKGFGGSTGGPLIYGAKPPKPTTTTTIKKRKSFVGTPSWMAPEVITQQHYDSSADIWSLGITVIEMCMGRAPGSRERDVKRVLLSTLQNAPPT</sequence>
<reference evidence="7 8" key="1">
    <citation type="submission" date="2014-04" db="EMBL/GenBank/DDBJ databases">
        <authorList>
            <consortium name="DOE Joint Genome Institute"/>
            <person name="Kuo A."/>
            <person name="Girlanda M."/>
            <person name="Perotto S."/>
            <person name="Kohler A."/>
            <person name="Nagy L.G."/>
            <person name="Floudas D."/>
            <person name="Copeland A."/>
            <person name="Barry K.W."/>
            <person name="Cichocki N."/>
            <person name="Veneault-Fourrey C."/>
            <person name="LaButti K."/>
            <person name="Lindquist E.A."/>
            <person name="Lipzen A."/>
            <person name="Lundell T."/>
            <person name="Morin E."/>
            <person name="Murat C."/>
            <person name="Sun H."/>
            <person name="Tunlid A."/>
            <person name="Henrissat B."/>
            <person name="Grigoriev I.V."/>
            <person name="Hibbett D.S."/>
            <person name="Martin F."/>
            <person name="Nordberg H.P."/>
            <person name="Cantor M.N."/>
            <person name="Hua S.X."/>
        </authorList>
    </citation>
    <scope>NUCLEOTIDE SEQUENCE [LARGE SCALE GENOMIC DNA]</scope>
    <source>
        <strain evidence="7 8">MUT 4182</strain>
    </source>
</reference>
<dbReference type="GO" id="GO:0005524">
    <property type="term" value="F:ATP binding"/>
    <property type="evidence" value="ECO:0007669"/>
    <property type="project" value="UniProtKB-UniRule"/>
</dbReference>
<reference evidence="8" key="2">
    <citation type="submission" date="2015-01" db="EMBL/GenBank/DDBJ databases">
        <title>Evolutionary Origins and Diversification of the Mycorrhizal Mutualists.</title>
        <authorList>
            <consortium name="DOE Joint Genome Institute"/>
            <consortium name="Mycorrhizal Genomics Consortium"/>
            <person name="Kohler A."/>
            <person name="Kuo A."/>
            <person name="Nagy L.G."/>
            <person name="Floudas D."/>
            <person name="Copeland A."/>
            <person name="Barry K.W."/>
            <person name="Cichocki N."/>
            <person name="Veneault-Fourrey C."/>
            <person name="LaButti K."/>
            <person name="Lindquist E.A."/>
            <person name="Lipzen A."/>
            <person name="Lundell T."/>
            <person name="Morin E."/>
            <person name="Murat C."/>
            <person name="Riley R."/>
            <person name="Ohm R."/>
            <person name="Sun H."/>
            <person name="Tunlid A."/>
            <person name="Henrissat B."/>
            <person name="Grigoriev I.V."/>
            <person name="Hibbett D.S."/>
            <person name="Martin F."/>
        </authorList>
    </citation>
    <scope>NUCLEOTIDE SEQUENCE [LARGE SCALE GENOMIC DNA]</scope>
    <source>
        <strain evidence="8">MUT 4182</strain>
    </source>
</reference>
<comment type="similarity">
    <text evidence="5">Belongs to the protein kinase superfamily.</text>
</comment>
<dbReference type="GO" id="GO:0004674">
    <property type="term" value="F:protein serine/threonine kinase activity"/>
    <property type="evidence" value="ECO:0007669"/>
    <property type="project" value="UniProtKB-KW"/>
</dbReference>
<dbReference type="STRING" id="1051891.A0A0C3LHQ7"/>
<dbReference type="Gene3D" id="1.10.510.10">
    <property type="entry name" value="Transferase(Phosphotransferase) domain 1"/>
    <property type="match status" value="1"/>
</dbReference>
<evidence type="ECO:0000256" key="4">
    <source>
        <dbReference type="PROSITE-ProRule" id="PRU10141"/>
    </source>
</evidence>
<dbReference type="Proteomes" id="UP000054248">
    <property type="component" value="Unassembled WGS sequence"/>
</dbReference>
<dbReference type="GO" id="GO:0005737">
    <property type="term" value="C:cytoplasm"/>
    <property type="evidence" value="ECO:0007669"/>
    <property type="project" value="TreeGrafter"/>
</dbReference>
<dbReference type="EMBL" id="KN822948">
    <property type="protein sequence ID" value="KIO33508.1"/>
    <property type="molecule type" value="Genomic_DNA"/>
</dbReference>
<dbReference type="AlphaFoldDB" id="A0A0C3LHQ7"/>
<dbReference type="HOGENOM" id="CLU_000288_63_23_1"/>
<dbReference type="PROSITE" id="PS50011">
    <property type="entry name" value="PROTEIN_KINASE_DOM"/>
    <property type="match status" value="1"/>
</dbReference>
<keyword evidence="5" id="KW-0723">Serine/threonine-protein kinase</keyword>
<evidence type="ECO:0000256" key="2">
    <source>
        <dbReference type="ARBA" id="ARBA00022741"/>
    </source>
</evidence>
<dbReference type="InterPro" id="IPR011009">
    <property type="entry name" value="Kinase-like_dom_sf"/>
</dbReference>
<keyword evidence="2 4" id="KW-0547">Nucleotide-binding</keyword>
<keyword evidence="8" id="KW-1185">Reference proteome</keyword>
<name>A0A0C3LHQ7_9AGAM</name>
<dbReference type="SMART" id="SM00220">
    <property type="entry name" value="S_TKc"/>
    <property type="match status" value="1"/>
</dbReference>
<accession>A0A0C3LHQ7</accession>
<feature type="non-terminal residue" evidence="7">
    <location>
        <position position="293"/>
    </location>
</feature>
<evidence type="ECO:0000259" key="6">
    <source>
        <dbReference type="PROSITE" id="PS50011"/>
    </source>
</evidence>
<dbReference type="PROSITE" id="PS00108">
    <property type="entry name" value="PROTEIN_KINASE_ST"/>
    <property type="match status" value="1"/>
</dbReference>
<protein>
    <recommendedName>
        <fullName evidence="1">non-specific serine/threonine protein kinase</fullName>
        <ecNumber evidence="1">2.7.11.1</ecNumber>
    </recommendedName>
</protein>
<organism evidence="7 8">
    <name type="scientific">Tulasnella calospora MUT 4182</name>
    <dbReference type="NCBI Taxonomy" id="1051891"/>
    <lineage>
        <taxon>Eukaryota</taxon>
        <taxon>Fungi</taxon>
        <taxon>Dikarya</taxon>
        <taxon>Basidiomycota</taxon>
        <taxon>Agaricomycotina</taxon>
        <taxon>Agaricomycetes</taxon>
        <taxon>Cantharellales</taxon>
        <taxon>Tulasnellaceae</taxon>
        <taxon>Tulasnella</taxon>
    </lineage>
</organism>
<gene>
    <name evidence="7" type="ORF">M407DRAFT_17759</name>
</gene>
<dbReference type="PROSITE" id="PS00107">
    <property type="entry name" value="PROTEIN_KINASE_ATP"/>
    <property type="match status" value="1"/>
</dbReference>
<dbReference type="InterPro" id="IPR008271">
    <property type="entry name" value="Ser/Thr_kinase_AS"/>
</dbReference>
<dbReference type="EC" id="2.7.11.1" evidence="1"/>
<evidence type="ECO:0000256" key="3">
    <source>
        <dbReference type="ARBA" id="ARBA00022840"/>
    </source>
</evidence>
<keyword evidence="5" id="KW-0808">Transferase</keyword>
<evidence type="ECO:0000256" key="5">
    <source>
        <dbReference type="RuleBase" id="RU000304"/>
    </source>
</evidence>
<dbReference type="PANTHER" id="PTHR48012">
    <property type="entry name" value="STERILE20-LIKE KINASE, ISOFORM B-RELATED"/>
    <property type="match status" value="1"/>
</dbReference>
<dbReference type="Gene3D" id="3.30.200.20">
    <property type="entry name" value="Phosphorylase Kinase, domain 1"/>
    <property type="match status" value="1"/>
</dbReference>
<dbReference type="Pfam" id="PF00069">
    <property type="entry name" value="Pkinase"/>
    <property type="match status" value="2"/>
</dbReference>
<feature type="domain" description="Protein kinase" evidence="6">
    <location>
        <begin position="28"/>
        <end position="293"/>
    </location>
</feature>
<dbReference type="InterPro" id="IPR050629">
    <property type="entry name" value="STE20/SPS1-PAK"/>
</dbReference>
<proteinExistence type="inferred from homology"/>
<dbReference type="InterPro" id="IPR000719">
    <property type="entry name" value="Prot_kinase_dom"/>
</dbReference>
<dbReference type="InterPro" id="IPR017441">
    <property type="entry name" value="Protein_kinase_ATP_BS"/>
</dbReference>
<feature type="binding site" evidence="4">
    <location>
        <position position="65"/>
    </location>
    <ligand>
        <name>ATP</name>
        <dbReference type="ChEBI" id="CHEBI:30616"/>
    </ligand>
</feature>
<dbReference type="SUPFAM" id="SSF56112">
    <property type="entry name" value="Protein kinase-like (PK-like)"/>
    <property type="match status" value="1"/>
</dbReference>
<evidence type="ECO:0000313" key="7">
    <source>
        <dbReference type="EMBL" id="KIO33508.1"/>
    </source>
</evidence>
<keyword evidence="3 4" id="KW-0067">ATP-binding</keyword>